<gene>
    <name evidence="2" type="ORF">HINF_LOCUS16504</name>
    <name evidence="1" type="ORF">HINF_LOCUS57585</name>
</gene>
<protein>
    <submittedName>
        <fullName evidence="2">Hypothetical_protein</fullName>
    </submittedName>
</protein>
<evidence type="ECO:0000313" key="1">
    <source>
        <dbReference type="EMBL" id="CAI9969940.1"/>
    </source>
</evidence>
<comment type="caution">
    <text evidence="1">The sequence shown here is derived from an EMBL/GenBank/DDBJ whole genome shotgun (WGS) entry which is preliminary data.</text>
</comment>
<evidence type="ECO:0000313" key="2">
    <source>
        <dbReference type="EMBL" id="CAL6000028.1"/>
    </source>
</evidence>
<keyword evidence="3" id="KW-1185">Reference proteome</keyword>
<organism evidence="1">
    <name type="scientific">Hexamita inflata</name>
    <dbReference type="NCBI Taxonomy" id="28002"/>
    <lineage>
        <taxon>Eukaryota</taxon>
        <taxon>Metamonada</taxon>
        <taxon>Diplomonadida</taxon>
        <taxon>Hexamitidae</taxon>
        <taxon>Hexamitinae</taxon>
        <taxon>Hexamita</taxon>
    </lineage>
</organism>
<dbReference type="AlphaFoldDB" id="A0AA86USF8"/>
<dbReference type="EMBL" id="CATOUU010001064">
    <property type="protein sequence ID" value="CAI9969940.1"/>
    <property type="molecule type" value="Genomic_DNA"/>
</dbReference>
<sequence length="132" mass="16053">MLNSQFKQYKYVNCYSKYNSCVIQLIDLNQRLRYLQHLLYLIISQQFCTLQAYIEQYNLHPNKFAWFQPCSKLLYKLVLILGWGKMRQFLTAGTQIFHWDGYRYNKYSYILKGLIISHKFYSHSMYPGMYPI</sequence>
<reference evidence="1" key="1">
    <citation type="submission" date="2023-06" db="EMBL/GenBank/DDBJ databases">
        <authorList>
            <person name="Kurt Z."/>
        </authorList>
    </citation>
    <scope>NUCLEOTIDE SEQUENCE</scope>
</reference>
<name>A0AA86USF8_9EUKA</name>
<evidence type="ECO:0000313" key="3">
    <source>
        <dbReference type="Proteomes" id="UP001642409"/>
    </source>
</evidence>
<reference evidence="2 3" key="2">
    <citation type="submission" date="2024-07" db="EMBL/GenBank/DDBJ databases">
        <authorList>
            <person name="Akdeniz Z."/>
        </authorList>
    </citation>
    <scope>NUCLEOTIDE SEQUENCE [LARGE SCALE GENOMIC DNA]</scope>
</reference>
<dbReference type="Proteomes" id="UP001642409">
    <property type="component" value="Unassembled WGS sequence"/>
</dbReference>
<dbReference type="EMBL" id="CAXDID020000040">
    <property type="protein sequence ID" value="CAL6000028.1"/>
    <property type="molecule type" value="Genomic_DNA"/>
</dbReference>
<proteinExistence type="predicted"/>
<accession>A0AA86USF8</accession>